<dbReference type="RefSeq" id="WP_038500242.1">
    <property type="nucleotide sequence ID" value="NZ_AFWK01000087.1"/>
</dbReference>
<evidence type="ECO:0000256" key="1">
    <source>
        <dbReference type="ARBA" id="ARBA00004922"/>
    </source>
</evidence>
<dbReference type="Pfam" id="PF18254">
    <property type="entry name" value="HMw1_D2"/>
    <property type="match status" value="1"/>
</dbReference>
<dbReference type="KEGG" id="bpsi:IX83_06110"/>
<dbReference type="PANTHER" id="PTHR44835:SF1">
    <property type="entry name" value="PROTEIN O-GLCNAC TRANSFERASE"/>
    <property type="match status" value="1"/>
</dbReference>
<comment type="pathway">
    <text evidence="1">Protein modification; protein glycosylation.</text>
</comment>
<keyword evidence="3" id="KW-0808">Transferase</keyword>
<dbReference type="GO" id="GO:0016757">
    <property type="term" value="F:glycosyltransferase activity"/>
    <property type="evidence" value="ECO:0007669"/>
    <property type="project" value="UniProtKB-KW"/>
</dbReference>
<sequence length="677" mass="76631">MKKASVNRFEKEVDAKHYEQACKELFNILGELDNNFGSIANIEIDVPQQLSVLPTDTMVYFCTRVAVAITKLFQDPNLEITPAGARTFFTYHRWLSNIFSSSPFVNADHILRVFNVNPEPNDPDDIHIENSVKALIKFCILYTGESNVVLSLDKAWEIDPLTCASLCFALQSPRFIGTPGAFSKRAAILQWLSSNKLDAFPDLHLLPNGIIHDVYMHCSYDTAKNKHDVKKSLNHLIRRHLLSLGWEDRQNIKSLGYHQGKPVMLVLLEHFNTYHSIYRTHSTSIVAAKEHFHVIGMGDYNVDKAATHIFDEYYPLTHNDFYQNFEEIKALCESKGVAVLYMPSIGMHLYTIYASNTRLAPIQVVALGHPATTHSDYIEYVVVEDDYVGSEDCFSETLLRLPKDALPYVPSSALPKDIHIQLRERPEVVQIGIAATTMKINPQFLETLRIIRDRAKVKVHFHFALGQSTGIVHPYVERLIKTYLGDDAMAHPHKPYDQYLKILEQCDMMLNPFPFGNTNGIIDMVTLGLVGVCKTGDEVHEHIDEALFKRLKLPDWLVAKTIEQYIENAIYLAEHHEERLQLRKQIIENNGLKTLFTGDPRPLGQVLYAKLQEWAKDNKVTLASDSSEKPATSETSSTQASVEMDKGSAAMDKEGVVATKTTTKKSTGKRTSKRSKK</sequence>
<evidence type="ECO:0000259" key="6">
    <source>
        <dbReference type="Pfam" id="PF18254"/>
    </source>
</evidence>
<dbReference type="AlphaFoldDB" id="A0A077DHE3"/>
<accession>A0A077DHE3</accession>
<feature type="compositionally biased region" description="Basic residues" evidence="4">
    <location>
        <begin position="662"/>
        <end position="677"/>
    </location>
</feature>
<dbReference type="Gene3D" id="3.40.50.2000">
    <property type="entry name" value="Glycogen Phosphorylase B"/>
    <property type="match status" value="1"/>
</dbReference>
<dbReference type="EMBL" id="CP009238">
    <property type="protein sequence ID" value="AIL32942.1"/>
    <property type="molecule type" value="Genomic_DNA"/>
</dbReference>
<name>A0A077DHE3_9BURK</name>
<reference evidence="7 8" key="1">
    <citation type="journal article" date="2014" name="BMC Genomics">
        <title>A genomic perspective on a new bacterial genus and species from the Alcaligenaceae family, Basilea psittacipulmonis.</title>
        <authorList>
            <person name="Whiteson K.L."/>
            <person name="Hernandez D."/>
            <person name="Lazarevic V."/>
            <person name="Gaia N."/>
            <person name="Farinelli L."/>
            <person name="Francois P."/>
            <person name="Pilo P."/>
            <person name="Frey J."/>
            <person name="Schrenzel J."/>
        </authorList>
    </citation>
    <scope>NUCLEOTIDE SEQUENCE [LARGE SCALE GENOMIC DNA]</scope>
    <source>
        <strain evidence="7 8">DSM 24701</strain>
    </source>
</reference>
<dbReference type="InterPro" id="IPR041109">
    <property type="entry name" value="HMW1C_N"/>
</dbReference>
<feature type="domain" description="HMW1C N-terminal" evidence="5">
    <location>
        <begin position="5"/>
        <end position="147"/>
    </location>
</feature>
<dbReference type="InterPro" id="IPR051939">
    <property type="entry name" value="Glycosyltr_41/O-GlcNAc_trsf"/>
</dbReference>
<organism evidence="7 8">
    <name type="scientific">Basilea psittacipulmonis DSM 24701</name>
    <dbReference type="NCBI Taxonomy" id="1072685"/>
    <lineage>
        <taxon>Bacteria</taxon>
        <taxon>Pseudomonadati</taxon>
        <taxon>Pseudomonadota</taxon>
        <taxon>Betaproteobacteria</taxon>
        <taxon>Burkholderiales</taxon>
        <taxon>Alcaligenaceae</taxon>
        <taxon>Basilea</taxon>
    </lineage>
</organism>
<keyword evidence="8" id="KW-1185">Reference proteome</keyword>
<dbReference type="STRING" id="1072685.IX83_06110"/>
<feature type="compositionally biased region" description="Basic and acidic residues" evidence="4">
    <location>
        <begin position="643"/>
        <end position="655"/>
    </location>
</feature>
<evidence type="ECO:0000259" key="5">
    <source>
        <dbReference type="Pfam" id="PF18071"/>
    </source>
</evidence>
<gene>
    <name evidence="7" type="ORF">IX83_06110</name>
</gene>
<evidence type="ECO:0000313" key="8">
    <source>
        <dbReference type="Proteomes" id="UP000028945"/>
    </source>
</evidence>
<dbReference type="PANTHER" id="PTHR44835">
    <property type="entry name" value="UDP-N-ACETYLGLUCOSAMINE--PEPTIDE N-ACETYLGLUCOSAMINYLTRANSFERASE SPINDLY-RELATED"/>
    <property type="match status" value="1"/>
</dbReference>
<evidence type="ECO:0000256" key="4">
    <source>
        <dbReference type="SAM" id="MobiDB-lite"/>
    </source>
</evidence>
<dbReference type="Gene3D" id="3.40.50.11380">
    <property type="match status" value="1"/>
</dbReference>
<evidence type="ECO:0000256" key="3">
    <source>
        <dbReference type="ARBA" id="ARBA00022679"/>
    </source>
</evidence>
<dbReference type="HOGENOM" id="CLU_441347_0_0_4"/>
<dbReference type="Pfam" id="PF18071">
    <property type="entry name" value="HMW1C_N"/>
    <property type="match status" value="1"/>
</dbReference>
<dbReference type="Proteomes" id="UP000028945">
    <property type="component" value="Chromosome"/>
</dbReference>
<protein>
    <submittedName>
        <fullName evidence="7">Adhesin</fullName>
    </submittedName>
</protein>
<proteinExistence type="predicted"/>
<feature type="region of interest" description="Disordered" evidence="4">
    <location>
        <begin position="621"/>
        <end position="677"/>
    </location>
</feature>
<feature type="compositionally biased region" description="Polar residues" evidence="4">
    <location>
        <begin position="621"/>
        <end position="641"/>
    </location>
</feature>
<evidence type="ECO:0000256" key="2">
    <source>
        <dbReference type="ARBA" id="ARBA00022676"/>
    </source>
</evidence>
<dbReference type="OrthoDB" id="101857at2"/>
<evidence type="ECO:0000313" key="7">
    <source>
        <dbReference type="EMBL" id="AIL32942.1"/>
    </source>
</evidence>
<keyword evidence="2" id="KW-0328">Glycosyltransferase</keyword>
<feature type="domain" description="HMW1" evidence="6">
    <location>
        <begin position="153"/>
        <end position="241"/>
    </location>
</feature>
<dbReference type="InterPro" id="IPR040542">
    <property type="entry name" value="HMW1_D2"/>
</dbReference>
<dbReference type="eggNOG" id="COG3914">
    <property type="taxonomic scope" value="Bacteria"/>
</dbReference>